<keyword evidence="14 19" id="KW-0233">DNA recombination</keyword>
<dbReference type="EMBL" id="KB097144">
    <property type="protein sequence ID" value="ESN98431.1"/>
    <property type="molecule type" value="Genomic_DNA"/>
</dbReference>
<dbReference type="GO" id="GO:0008270">
    <property type="term" value="F:zinc ion binding"/>
    <property type="evidence" value="ECO:0007669"/>
    <property type="project" value="UniProtKB-KW"/>
</dbReference>
<dbReference type="NCBIfam" id="TIGR00574">
    <property type="entry name" value="dnl1"/>
    <property type="match status" value="1"/>
</dbReference>
<dbReference type="InterPro" id="IPR036599">
    <property type="entry name" value="DNA_ligase_N_sf"/>
</dbReference>
<evidence type="ECO:0000256" key="15">
    <source>
        <dbReference type="ARBA" id="ARBA00023204"/>
    </source>
</evidence>
<comment type="cofactor">
    <cofactor evidence="1">
        <name>Mg(2+)</name>
        <dbReference type="ChEBI" id="CHEBI:18420"/>
    </cofactor>
</comment>
<keyword evidence="6" id="KW-0235">DNA replication</keyword>
<evidence type="ECO:0000256" key="13">
    <source>
        <dbReference type="ARBA" id="ARBA00022842"/>
    </source>
</evidence>
<feature type="compositionally biased region" description="Basic and acidic residues" evidence="21">
    <location>
        <begin position="764"/>
        <end position="779"/>
    </location>
</feature>
<dbReference type="InterPro" id="IPR012340">
    <property type="entry name" value="NA-bd_OB-fold"/>
</dbReference>
<evidence type="ECO:0000256" key="3">
    <source>
        <dbReference type="ARBA" id="ARBA00007572"/>
    </source>
</evidence>
<name>T1EFV9_HELRO</name>
<evidence type="ECO:0000256" key="8">
    <source>
        <dbReference type="ARBA" id="ARBA00022741"/>
    </source>
</evidence>
<dbReference type="InterPro" id="IPR000977">
    <property type="entry name" value="DNA_ligase_ATP-dep"/>
</dbReference>
<keyword evidence="13" id="KW-0460">Magnesium</keyword>
<dbReference type="GO" id="GO:0005634">
    <property type="term" value="C:nucleus"/>
    <property type="evidence" value="ECO:0000318"/>
    <property type="project" value="GO_Central"/>
</dbReference>
<dbReference type="PROSITE" id="PS50172">
    <property type="entry name" value="BRCT"/>
    <property type="match status" value="1"/>
</dbReference>
<dbReference type="STRING" id="6412.T1EFV9"/>
<dbReference type="GO" id="GO:0006310">
    <property type="term" value="P:DNA recombination"/>
    <property type="evidence" value="ECO:0007669"/>
    <property type="project" value="UniProtKB-KW"/>
</dbReference>
<dbReference type="PROSITE" id="PS00333">
    <property type="entry name" value="DNA_LIGASE_A2"/>
    <property type="match status" value="1"/>
</dbReference>
<dbReference type="GO" id="GO:0003677">
    <property type="term" value="F:DNA binding"/>
    <property type="evidence" value="ECO:0007669"/>
    <property type="project" value="InterPro"/>
</dbReference>
<feature type="compositionally biased region" description="Low complexity" evidence="21">
    <location>
        <begin position="850"/>
        <end position="861"/>
    </location>
</feature>
<feature type="compositionally biased region" description="Basic and acidic residues" evidence="21">
    <location>
        <begin position="151"/>
        <end position="160"/>
    </location>
</feature>
<evidence type="ECO:0000259" key="23">
    <source>
        <dbReference type="PROSITE" id="PS50160"/>
    </source>
</evidence>
<dbReference type="SUPFAM" id="SSF57716">
    <property type="entry name" value="Glucocorticoid receptor-like (DNA-binding domain)"/>
    <property type="match status" value="1"/>
</dbReference>
<evidence type="ECO:0000256" key="1">
    <source>
        <dbReference type="ARBA" id="ARBA00001946"/>
    </source>
</evidence>
<comment type="subcellular location">
    <subcellularLocation>
        <location evidence="2">Nucleus</location>
    </subcellularLocation>
</comment>
<comment type="catalytic activity">
    <reaction evidence="18 19">
        <text>ATP + (deoxyribonucleotide)n-3'-hydroxyl + 5'-phospho-(deoxyribonucleotide)m = (deoxyribonucleotide)n+m + AMP + diphosphate.</text>
        <dbReference type="EC" id="6.5.1.1"/>
    </reaction>
</comment>
<sequence length="1013" mass="113834">MTSFLCDYAKLGTAGCKKCKVKLEKGALRLAKVTPNPFTDGEGEMKQYFHPKCLFETFTKARSTTKVVDSPNDLQNYDSLKAEDQNLINNLIDDLSKVRSTPKKTATKRKKPKSEKKKSLPSRLSTSAVSSTSTKSSPTTLSPEASSQIKTSDKNLSKADDNMEKLKERDNSFIEFRKLCAQIAEQSSHTMKTASVSEFLRNGTSGTNYPCDAYLLLKVLLPGVVKSVYNMDDKPAVKHFSQGCYSKSFYSLFLEEMMEHLEDGDVSDTISAFFGKSSNLKPQLKSMLSMQEVDAFLSELTKYTKEEDQLKCLTKITKRLCTSNDLKTFIRLVKHDLRINCGSKLILDGLSPKAYEAFKASRDLKKVVDMILNVKCNEGKVKVQLSLMTPVQPMLAEACKSVDVAFKKCPNGMYAEIKYDGERVQLHKQGDHYQYFSRSLKPVLDHKVKHLKDFIPLAFPGVSDLVLDSEVLLIDNKTGKPLPFGTLGVHKKSAFKDANVCLFIFDCLHYNGQSLLNRPLIERRDILHKNMTQVNNHVMFSEMTHIMEEDDLVDLMMRVFREGLEGLVLKDINGIYEPGMRHWLKVKKDYLGQGCMADSADLVVLGAYFGTGSKGGMKSVFLMGSHDEDTKKWCTVTKCGSGLDDATLNKLQTSIKMVKISKDAAKIPKWLNVSKKLLPDFVVLDPKESPVWEIIGTEFTLSDVHTAGGISIRFPRIQNIRDDKTYKEATDVKRLKLLYKKSKEHSKIEDMFSGRATKKRGKQKDRDGDEGEGRAKEEKEEGDEEEEDDDRVTDEPGSKDAKKDYNDDGDKDDSTSKHETNYDNKSGADGVAGSSKENSCKNDTNKLNRTTSSSCSSNQTSYRPACRYGSNCYQKSFLHRIHFKHPKSNDDEDDDDARNNDDGGGGDDKFKLLPNIFVGLKFSIPSLYTPSTAPSTTSSITSSLKDEEKKMLKRYITAYGGDVIDDDVIRDECDYVILHDSDVKNISKDVSKDVNSKYITPYKVWQIIKNGFN</sequence>
<evidence type="ECO:0000256" key="16">
    <source>
        <dbReference type="ARBA" id="ARBA00023242"/>
    </source>
</evidence>
<dbReference type="OMA" id="GRWCTVT"/>
<evidence type="ECO:0000256" key="20">
    <source>
        <dbReference type="RuleBase" id="RU004196"/>
    </source>
</evidence>
<dbReference type="GeneID" id="20195461"/>
<evidence type="ECO:0000256" key="6">
    <source>
        <dbReference type="ARBA" id="ARBA00022705"/>
    </source>
</evidence>
<feature type="region of interest" description="Disordered" evidence="21">
    <location>
        <begin position="749"/>
        <end position="861"/>
    </location>
</feature>
<evidence type="ECO:0000256" key="9">
    <source>
        <dbReference type="ARBA" id="ARBA00022763"/>
    </source>
</evidence>
<dbReference type="GO" id="GO:0071897">
    <property type="term" value="P:DNA biosynthetic process"/>
    <property type="evidence" value="ECO:0007669"/>
    <property type="project" value="InterPro"/>
</dbReference>
<dbReference type="PANTHER" id="PTHR45674">
    <property type="entry name" value="DNA LIGASE 1/3 FAMILY MEMBER"/>
    <property type="match status" value="1"/>
</dbReference>
<reference evidence="27" key="1">
    <citation type="submission" date="2012-12" db="EMBL/GenBank/DDBJ databases">
        <authorList>
            <person name="Hellsten U."/>
            <person name="Grimwood J."/>
            <person name="Chapman J.A."/>
            <person name="Shapiro H."/>
            <person name="Aerts A."/>
            <person name="Otillar R.P."/>
            <person name="Terry A.Y."/>
            <person name="Boore J.L."/>
            <person name="Simakov O."/>
            <person name="Marletaz F."/>
            <person name="Cho S.-J."/>
            <person name="Edsinger-Gonzales E."/>
            <person name="Havlak P."/>
            <person name="Kuo D.-H."/>
            <person name="Larsson T."/>
            <person name="Lv J."/>
            <person name="Arendt D."/>
            <person name="Savage R."/>
            <person name="Osoegawa K."/>
            <person name="de Jong P."/>
            <person name="Lindberg D.R."/>
            <person name="Seaver E.C."/>
            <person name="Weisblat D.A."/>
            <person name="Putnam N.H."/>
            <person name="Grigoriev I.V."/>
            <person name="Rokhsar D.S."/>
        </authorList>
    </citation>
    <scope>NUCLEOTIDE SEQUENCE</scope>
</reference>
<keyword evidence="4 19" id="KW-0436">Ligase</keyword>
<dbReference type="AlphaFoldDB" id="T1EFV9"/>
<evidence type="ECO:0000256" key="19">
    <source>
        <dbReference type="RuleBase" id="RU000617"/>
    </source>
</evidence>
<keyword evidence="11" id="KW-0862">Zinc</keyword>
<reference evidence="25 27" key="2">
    <citation type="journal article" date="2013" name="Nature">
        <title>Insights into bilaterian evolution from three spiralian genomes.</title>
        <authorList>
            <person name="Simakov O."/>
            <person name="Marletaz F."/>
            <person name="Cho S.J."/>
            <person name="Edsinger-Gonzales E."/>
            <person name="Havlak P."/>
            <person name="Hellsten U."/>
            <person name="Kuo D.H."/>
            <person name="Larsson T."/>
            <person name="Lv J."/>
            <person name="Arendt D."/>
            <person name="Savage R."/>
            <person name="Osoegawa K."/>
            <person name="de Jong P."/>
            <person name="Grimwood J."/>
            <person name="Chapman J.A."/>
            <person name="Shapiro H."/>
            <person name="Aerts A."/>
            <person name="Otillar R.P."/>
            <person name="Terry A.Y."/>
            <person name="Boore J.L."/>
            <person name="Grigoriev I.V."/>
            <person name="Lindberg D.R."/>
            <person name="Seaver E.C."/>
            <person name="Weisblat D.A."/>
            <person name="Putnam N.H."/>
            <person name="Rokhsar D.S."/>
        </authorList>
    </citation>
    <scope>NUCLEOTIDE SEQUENCE</scope>
</reference>
<dbReference type="InterPro" id="IPR016059">
    <property type="entry name" value="DNA_ligase_ATP-dep_CS"/>
</dbReference>
<dbReference type="FunCoup" id="T1EFV9">
    <property type="interactions" value="1054"/>
</dbReference>
<dbReference type="HOGENOM" id="CLU_011787_0_0_1"/>
<evidence type="ECO:0000313" key="27">
    <source>
        <dbReference type="Proteomes" id="UP000015101"/>
    </source>
</evidence>
<dbReference type="InterPro" id="IPR012310">
    <property type="entry name" value="DNA_ligase_ATP-dep_cent"/>
</dbReference>
<keyword evidence="9 19" id="KW-0227">DNA damage</keyword>
<keyword evidence="16" id="KW-0539">Nucleus</keyword>
<comment type="similarity">
    <text evidence="3 20">Belongs to the ATP-dependent DNA ligase family.</text>
</comment>
<dbReference type="PANTHER" id="PTHR45674:SF9">
    <property type="entry name" value="DNA LIGASE 3"/>
    <property type="match status" value="1"/>
</dbReference>
<keyword evidence="12 19" id="KW-0067">ATP-binding</keyword>
<accession>T1EFV9</accession>
<dbReference type="InterPro" id="IPR012308">
    <property type="entry name" value="DNA_ligase_ATP-dep_N"/>
</dbReference>
<evidence type="ECO:0000313" key="26">
    <source>
        <dbReference type="EnsemblMetazoa" id="HelroP113751"/>
    </source>
</evidence>
<dbReference type="FunFam" id="2.40.50.140:FF:000085">
    <property type="entry name" value="DNA ligase"/>
    <property type="match status" value="1"/>
</dbReference>
<keyword evidence="7" id="KW-0479">Metal-binding</keyword>
<dbReference type="CDD" id="cd07967">
    <property type="entry name" value="OBF_DNA_ligase_III"/>
    <property type="match status" value="1"/>
</dbReference>
<feature type="region of interest" description="Disordered" evidence="21">
    <location>
        <begin position="885"/>
        <end position="907"/>
    </location>
</feature>
<dbReference type="GO" id="GO:0006273">
    <property type="term" value="P:lagging strand elongation"/>
    <property type="evidence" value="ECO:0000318"/>
    <property type="project" value="GO_Central"/>
</dbReference>
<evidence type="ECO:0000256" key="5">
    <source>
        <dbReference type="ARBA" id="ARBA00022618"/>
    </source>
</evidence>
<evidence type="ECO:0000259" key="22">
    <source>
        <dbReference type="PROSITE" id="PS50064"/>
    </source>
</evidence>
<dbReference type="eggNOG" id="KOG4437">
    <property type="taxonomic scope" value="Eukaryota"/>
</dbReference>
<evidence type="ECO:0000256" key="18">
    <source>
        <dbReference type="ARBA" id="ARBA00034003"/>
    </source>
</evidence>
<dbReference type="Gene3D" id="3.30.1740.10">
    <property type="entry name" value="Zinc finger, PARP-type"/>
    <property type="match status" value="1"/>
</dbReference>
<dbReference type="EMBL" id="AMQM01005874">
    <property type="status" value="NOT_ANNOTATED_CDS"/>
    <property type="molecule type" value="Genomic_DNA"/>
</dbReference>
<dbReference type="SMART" id="SM01336">
    <property type="entry name" value="zf-PARP"/>
    <property type="match status" value="1"/>
</dbReference>
<feature type="region of interest" description="Disordered" evidence="21">
    <location>
        <begin position="98"/>
        <end position="160"/>
    </location>
</feature>
<dbReference type="InterPro" id="IPR019406">
    <property type="entry name" value="APLF_PBZ"/>
</dbReference>
<dbReference type="SUPFAM" id="SSF50249">
    <property type="entry name" value="Nucleic acid-binding proteins"/>
    <property type="match status" value="1"/>
</dbReference>
<dbReference type="PROSITE" id="PS00697">
    <property type="entry name" value="DNA_LIGASE_A1"/>
    <property type="match status" value="1"/>
</dbReference>
<dbReference type="InterPro" id="IPR001357">
    <property type="entry name" value="BRCT_dom"/>
</dbReference>
<dbReference type="EnsemblMetazoa" id="HelroT113751">
    <property type="protein sequence ID" value="HelroP113751"/>
    <property type="gene ID" value="HelroG113751"/>
</dbReference>
<dbReference type="EC" id="6.5.1.1" evidence="19"/>
<evidence type="ECO:0000259" key="24">
    <source>
        <dbReference type="PROSITE" id="PS50172"/>
    </source>
</evidence>
<gene>
    <name evidence="26" type="primary">20195461</name>
    <name evidence="25" type="ORF">HELRODRAFT_113751</name>
</gene>
<dbReference type="Gene3D" id="3.30.470.30">
    <property type="entry name" value="DNA ligase/mRNA capping enzyme"/>
    <property type="match status" value="1"/>
</dbReference>
<protein>
    <recommendedName>
        <fullName evidence="19">DNA ligase</fullName>
        <ecNumber evidence="19">6.5.1.1</ecNumber>
    </recommendedName>
</protein>
<dbReference type="KEGG" id="hro:HELRODRAFT_113751"/>
<dbReference type="GO" id="GO:0003910">
    <property type="term" value="F:DNA ligase (ATP) activity"/>
    <property type="evidence" value="ECO:0000318"/>
    <property type="project" value="GO_Central"/>
</dbReference>
<feature type="domain" description="ATP-dependent DNA ligase family profile" evidence="23">
    <location>
        <begin position="493"/>
        <end position="627"/>
    </location>
</feature>
<dbReference type="RefSeq" id="XP_009023393.1">
    <property type="nucleotide sequence ID" value="XM_009025145.1"/>
</dbReference>
<dbReference type="Gene3D" id="3.30.1490.70">
    <property type="match status" value="1"/>
</dbReference>
<evidence type="ECO:0000313" key="25">
    <source>
        <dbReference type="EMBL" id="ESN98431.1"/>
    </source>
</evidence>
<dbReference type="Proteomes" id="UP000015101">
    <property type="component" value="Unassembled WGS sequence"/>
</dbReference>
<evidence type="ECO:0000256" key="4">
    <source>
        <dbReference type="ARBA" id="ARBA00022598"/>
    </source>
</evidence>
<dbReference type="Gene3D" id="2.40.50.140">
    <property type="entry name" value="Nucleic acid-binding proteins"/>
    <property type="match status" value="1"/>
</dbReference>
<feature type="compositionally biased region" description="Acidic residues" evidence="21">
    <location>
        <begin position="780"/>
        <end position="792"/>
    </location>
</feature>
<dbReference type="InterPro" id="IPR036420">
    <property type="entry name" value="BRCT_dom_sf"/>
</dbReference>
<dbReference type="SUPFAM" id="SSF56091">
    <property type="entry name" value="DNA ligase/mRNA capping enzyme, catalytic domain"/>
    <property type="match status" value="1"/>
</dbReference>
<dbReference type="FunFam" id="3.30.470.30:FF:000003">
    <property type="entry name" value="DNA ligase"/>
    <property type="match status" value="1"/>
</dbReference>
<dbReference type="GO" id="GO:0005524">
    <property type="term" value="F:ATP binding"/>
    <property type="evidence" value="ECO:0007669"/>
    <property type="project" value="UniProtKB-KW"/>
</dbReference>
<dbReference type="PROSITE" id="PS50160">
    <property type="entry name" value="DNA_LIGASE_A3"/>
    <property type="match status" value="1"/>
</dbReference>
<evidence type="ECO:0000256" key="12">
    <source>
        <dbReference type="ARBA" id="ARBA00022840"/>
    </source>
</evidence>
<dbReference type="InParanoid" id="T1EFV9"/>
<dbReference type="OrthoDB" id="206088at2759"/>
<keyword evidence="5" id="KW-0132">Cell division</keyword>
<dbReference type="PROSITE" id="PS50064">
    <property type="entry name" value="ZF_PARP_2"/>
    <property type="match status" value="1"/>
</dbReference>
<evidence type="ECO:0000256" key="7">
    <source>
        <dbReference type="ARBA" id="ARBA00022723"/>
    </source>
</evidence>
<keyword evidence="8 19" id="KW-0547">Nucleotide-binding</keyword>
<proteinExistence type="inferred from homology"/>
<dbReference type="Pfam" id="PF00645">
    <property type="entry name" value="zf-PARP"/>
    <property type="match status" value="1"/>
</dbReference>
<reference evidence="26" key="3">
    <citation type="submission" date="2015-06" db="UniProtKB">
        <authorList>
            <consortium name="EnsemblMetazoa"/>
        </authorList>
    </citation>
    <scope>IDENTIFICATION</scope>
</reference>
<dbReference type="FunFam" id="1.10.3260.10:FF:000002">
    <property type="entry name" value="DNA ligase"/>
    <property type="match status" value="1"/>
</dbReference>
<dbReference type="InterPro" id="IPR050191">
    <property type="entry name" value="ATP-dep_DNA_ligase"/>
</dbReference>
<dbReference type="InterPro" id="IPR036957">
    <property type="entry name" value="Znf_PARP_sf"/>
</dbReference>
<evidence type="ECO:0000256" key="10">
    <source>
        <dbReference type="ARBA" id="ARBA00022771"/>
    </source>
</evidence>
<evidence type="ECO:0000256" key="17">
    <source>
        <dbReference type="ARBA" id="ARBA00023306"/>
    </source>
</evidence>
<feature type="compositionally biased region" description="Low complexity" evidence="21">
    <location>
        <begin position="121"/>
        <end position="143"/>
    </location>
</feature>
<evidence type="ECO:0000256" key="14">
    <source>
        <dbReference type="ARBA" id="ARBA00023172"/>
    </source>
</evidence>
<dbReference type="Gene3D" id="3.40.50.10190">
    <property type="entry name" value="BRCT domain"/>
    <property type="match status" value="1"/>
</dbReference>
<dbReference type="InterPro" id="IPR001510">
    <property type="entry name" value="Znf_PARP"/>
</dbReference>
<dbReference type="CDD" id="cd07902">
    <property type="entry name" value="Adenylation_DNA_ligase_III"/>
    <property type="match status" value="1"/>
</dbReference>
<feature type="compositionally biased region" description="Basic and acidic residues" evidence="21">
    <location>
        <begin position="897"/>
        <end position="907"/>
    </location>
</feature>
<feature type="compositionally biased region" description="Basic residues" evidence="21">
    <location>
        <begin position="100"/>
        <end position="120"/>
    </location>
</feature>
<feature type="domain" description="PARP-type" evidence="22">
    <location>
        <begin position="4"/>
        <end position="96"/>
    </location>
</feature>
<dbReference type="Pfam" id="PF01068">
    <property type="entry name" value="DNA_ligase_A_M"/>
    <property type="match status" value="1"/>
</dbReference>
<keyword evidence="15 19" id="KW-0234">DNA repair</keyword>
<evidence type="ECO:0000256" key="2">
    <source>
        <dbReference type="ARBA" id="ARBA00004123"/>
    </source>
</evidence>
<dbReference type="InterPro" id="IPR012309">
    <property type="entry name" value="DNA_ligase_ATP-dep_C"/>
</dbReference>
<keyword evidence="27" id="KW-1185">Reference proteome</keyword>
<dbReference type="Pfam" id="PF04675">
    <property type="entry name" value="DNA_ligase_A_N"/>
    <property type="match status" value="1"/>
</dbReference>
<evidence type="ECO:0000256" key="11">
    <source>
        <dbReference type="ARBA" id="ARBA00022833"/>
    </source>
</evidence>
<feature type="domain" description="BRCT" evidence="24">
    <location>
        <begin position="912"/>
        <end position="1013"/>
    </location>
</feature>
<dbReference type="GO" id="GO:0006302">
    <property type="term" value="P:double-strand break repair"/>
    <property type="evidence" value="ECO:0000318"/>
    <property type="project" value="GO_Central"/>
</dbReference>
<keyword evidence="10" id="KW-0863">Zinc-finger</keyword>
<dbReference type="Pfam" id="PF10283">
    <property type="entry name" value="zf-CCHH"/>
    <property type="match status" value="1"/>
</dbReference>
<feature type="compositionally biased region" description="Basic and acidic residues" evidence="21">
    <location>
        <begin position="793"/>
        <end position="822"/>
    </location>
</feature>
<dbReference type="Gene3D" id="1.10.3260.10">
    <property type="entry name" value="DNA ligase, ATP-dependent, N-terminal domain"/>
    <property type="match status" value="1"/>
</dbReference>
<dbReference type="CTD" id="20195461"/>
<dbReference type="GO" id="GO:0051301">
    <property type="term" value="P:cell division"/>
    <property type="evidence" value="ECO:0007669"/>
    <property type="project" value="UniProtKB-KW"/>
</dbReference>
<keyword evidence="17" id="KW-0131">Cell cycle</keyword>
<organism evidence="26 27">
    <name type="scientific">Helobdella robusta</name>
    <name type="common">Californian leech</name>
    <dbReference type="NCBI Taxonomy" id="6412"/>
    <lineage>
        <taxon>Eukaryota</taxon>
        <taxon>Metazoa</taxon>
        <taxon>Spiralia</taxon>
        <taxon>Lophotrochozoa</taxon>
        <taxon>Annelida</taxon>
        <taxon>Clitellata</taxon>
        <taxon>Hirudinea</taxon>
        <taxon>Rhynchobdellida</taxon>
        <taxon>Glossiphoniidae</taxon>
        <taxon>Helobdella</taxon>
    </lineage>
</organism>
<dbReference type="Pfam" id="PF04679">
    <property type="entry name" value="DNA_ligase_A_C"/>
    <property type="match status" value="1"/>
</dbReference>
<evidence type="ECO:0000256" key="21">
    <source>
        <dbReference type="SAM" id="MobiDB-lite"/>
    </source>
</evidence>